<dbReference type="InterPro" id="IPR001138">
    <property type="entry name" value="Zn2Cys6_DnaBD"/>
</dbReference>
<dbReference type="PROSITE" id="PS00463">
    <property type="entry name" value="ZN2_CY6_FUNGAL_1"/>
    <property type="match status" value="1"/>
</dbReference>
<organism evidence="7 8">
    <name type="scientific">Penicillium daleae</name>
    <dbReference type="NCBI Taxonomy" id="63821"/>
    <lineage>
        <taxon>Eukaryota</taxon>
        <taxon>Fungi</taxon>
        <taxon>Dikarya</taxon>
        <taxon>Ascomycota</taxon>
        <taxon>Pezizomycotina</taxon>
        <taxon>Eurotiomycetes</taxon>
        <taxon>Eurotiomycetidae</taxon>
        <taxon>Eurotiales</taxon>
        <taxon>Aspergillaceae</taxon>
        <taxon>Penicillium</taxon>
    </lineage>
</organism>
<dbReference type="InterPro" id="IPR007219">
    <property type="entry name" value="XnlR_reg_dom"/>
</dbReference>
<dbReference type="PANTHER" id="PTHR31668:SF24">
    <property type="entry name" value="TRANSCRIPTION FACTOR, PUTATIVE-RELATED"/>
    <property type="match status" value="1"/>
</dbReference>
<dbReference type="InterPro" id="IPR050797">
    <property type="entry name" value="Carb_Metab_Trans_Reg"/>
</dbReference>
<protein>
    <recommendedName>
        <fullName evidence="6">Zn(2)-C6 fungal-type domain-containing protein</fullName>
    </recommendedName>
</protein>
<evidence type="ECO:0000313" key="7">
    <source>
        <dbReference type="EMBL" id="KAJ5438255.1"/>
    </source>
</evidence>
<dbReference type="GO" id="GO:0000981">
    <property type="term" value="F:DNA-binding transcription factor activity, RNA polymerase II-specific"/>
    <property type="evidence" value="ECO:0007669"/>
    <property type="project" value="InterPro"/>
</dbReference>
<name>A0AAD6BXK7_9EURO</name>
<dbReference type="Pfam" id="PF00172">
    <property type="entry name" value="Zn_clus"/>
    <property type="match status" value="1"/>
</dbReference>
<evidence type="ECO:0000256" key="2">
    <source>
        <dbReference type="ARBA" id="ARBA00023015"/>
    </source>
</evidence>
<accession>A0AAD6BXK7</accession>
<dbReference type="SMART" id="SM00066">
    <property type="entry name" value="GAL4"/>
    <property type="match status" value="1"/>
</dbReference>
<dbReference type="GO" id="GO:0008270">
    <property type="term" value="F:zinc ion binding"/>
    <property type="evidence" value="ECO:0007669"/>
    <property type="project" value="InterPro"/>
</dbReference>
<dbReference type="EMBL" id="JAPVEA010000008">
    <property type="protein sequence ID" value="KAJ5438255.1"/>
    <property type="molecule type" value="Genomic_DNA"/>
</dbReference>
<dbReference type="Gene3D" id="4.10.240.10">
    <property type="entry name" value="Zn(2)-C6 fungal-type DNA-binding domain"/>
    <property type="match status" value="1"/>
</dbReference>
<evidence type="ECO:0000256" key="4">
    <source>
        <dbReference type="ARBA" id="ARBA00023163"/>
    </source>
</evidence>
<dbReference type="InterPro" id="IPR036864">
    <property type="entry name" value="Zn2-C6_fun-type_DNA-bd_sf"/>
</dbReference>
<dbReference type="Pfam" id="PF04082">
    <property type="entry name" value="Fungal_trans"/>
    <property type="match status" value="1"/>
</dbReference>
<keyword evidence="8" id="KW-1185">Reference proteome</keyword>
<keyword evidence="2" id="KW-0805">Transcription regulation</keyword>
<keyword evidence="4" id="KW-0804">Transcription</keyword>
<evidence type="ECO:0000256" key="3">
    <source>
        <dbReference type="ARBA" id="ARBA00023125"/>
    </source>
</evidence>
<dbReference type="RefSeq" id="XP_056761484.1">
    <property type="nucleotide sequence ID" value="XM_056912635.1"/>
</dbReference>
<evidence type="ECO:0000259" key="6">
    <source>
        <dbReference type="PROSITE" id="PS50048"/>
    </source>
</evidence>
<dbReference type="GO" id="GO:0003677">
    <property type="term" value="F:DNA binding"/>
    <property type="evidence" value="ECO:0007669"/>
    <property type="project" value="UniProtKB-KW"/>
</dbReference>
<evidence type="ECO:0000256" key="1">
    <source>
        <dbReference type="ARBA" id="ARBA00022723"/>
    </source>
</evidence>
<dbReference type="AlphaFoldDB" id="A0AAD6BXK7"/>
<evidence type="ECO:0000313" key="8">
    <source>
        <dbReference type="Proteomes" id="UP001213681"/>
    </source>
</evidence>
<keyword evidence="3" id="KW-0238">DNA-binding</keyword>
<dbReference type="CDD" id="cd00067">
    <property type="entry name" value="GAL4"/>
    <property type="match status" value="1"/>
</dbReference>
<dbReference type="PANTHER" id="PTHR31668">
    <property type="entry name" value="GLUCOSE TRANSPORT TRANSCRIPTION REGULATOR RGT1-RELATED-RELATED"/>
    <property type="match status" value="1"/>
</dbReference>
<reference evidence="7" key="1">
    <citation type="submission" date="2022-12" db="EMBL/GenBank/DDBJ databases">
        <authorList>
            <person name="Petersen C."/>
        </authorList>
    </citation>
    <scope>NUCLEOTIDE SEQUENCE</scope>
    <source>
        <strain evidence="7">IBT 16125</strain>
    </source>
</reference>
<sequence>MMEQRRISRACDACKRRKVRCNGQSRCQQCTHVGLRCTYASTPTSRSRKRALARGSVIAECRTLSFQPSQGGQPEQTLASRVVSISIPASIVSHPNPSFFHEFLHEYERYVFPMSPVIPASEVQDMISKMDDSRDAASFVYIFAAVTLNLTRGEPVQEAPATRERIATLLTRSLEHRRPLGFDAQPTIVSVMCSLFTEMCSVGLRRLDLGFMYLREAISLLYMLHAHSDEALAEFDMPERARLQRAYWECFIHERFTALTYNRPPCLTALRGLPDHDPSLPEDVEAGFNHTIDNFCLVDREFLEYWLGERLGVSAKWIENKQQQLEDNCWHHEVLQLPGMMQADLIITRHWLRTLTWQIALSNTLLSSSPNSCLLLSLSFPLRLSNQLRQFLVTIPRNMVGIHGSGILEKLFEIANVITDVVLHLPHASGDETIQRIHDIIFLKNFVYSFAGFQTLRPEALTQKFEMIREKYPEIREIELLL</sequence>
<keyword evidence="1" id="KW-0479">Metal-binding</keyword>
<dbReference type="SMART" id="SM00906">
    <property type="entry name" value="Fungal_trans"/>
    <property type="match status" value="1"/>
</dbReference>
<comment type="caution">
    <text evidence="7">The sequence shown here is derived from an EMBL/GenBank/DDBJ whole genome shotgun (WGS) entry which is preliminary data.</text>
</comment>
<dbReference type="GeneID" id="81602878"/>
<dbReference type="GO" id="GO:0006351">
    <property type="term" value="P:DNA-templated transcription"/>
    <property type="evidence" value="ECO:0007669"/>
    <property type="project" value="InterPro"/>
</dbReference>
<reference evidence="7" key="2">
    <citation type="journal article" date="2023" name="IMA Fungus">
        <title>Comparative genomic study of the Penicillium genus elucidates a diverse pangenome and 15 lateral gene transfer events.</title>
        <authorList>
            <person name="Petersen C."/>
            <person name="Sorensen T."/>
            <person name="Nielsen M.R."/>
            <person name="Sondergaard T.E."/>
            <person name="Sorensen J.L."/>
            <person name="Fitzpatrick D.A."/>
            <person name="Frisvad J.C."/>
            <person name="Nielsen K.L."/>
        </authorList>
    </citation>
    <scope>NUCLEOTIDE SEQUENCE</scope>
    <source>
        <strain evidence="7">IBT 16125</strain>
    </source>
</reference>
<feature type="domain" description="Zn(2)-C6 fungal-type" evidence="6">
    <location>
        <begin position="10"/>
        <end position="39"/>
    </location>
</feature>
<keyword evidence="5" id="KW-0539">Nucleus</keyword>
<proteinExistence type="predicted"/>
<dbReference type="SUPFAM" id="SSF57701">
    <property type="entry name" value="Zn2/Cys6 DNA-binding domain"/>
    <property type="match status" value="1"/>
</dbReference>
<dbReference type="CDD" id="cd12148">
    <property type="entry name" value="fungal_TF_MHR"/>
    <property type="match status" value="1"/>
</dbReference>
<dbReference type="Proteomes" id="UP001213681">
    <property type="component" value="Unassembled WGS sequence"/>
</dbReference>
<gene>
    <name evidence="7" type="ORF">N7458_009253</name>
</gene>
<evidence type="ECO:0000256" key="5">
    <source>
        <dbReference type="ARBA" id="ARBA00023242"/>
    </source>
</evidence>
<dbReference type="PROSITE" id="PS50048">
    <property type="entry name" value="ZN2_CY6_FUNGAL_2"/>
    <property type="match status" value="1"/>
</dbReference>